<dbReference type="RefSeq" id="WP_077549033.1">
    <property type="nucleotide sequence ID" value="NZ_JACHEJ010000030.1"/>
</dbReference>
<comment type="caution">
    <text evidence="3">The sequence shown here is derived from an EMBL/GenBank/DDBJ whole genome shotgun (WGS) entry which is preliminary data.</text>
</comment>
<organism evidence="3 4">
    <name type="scientific">Pseudorhizobium flavum</name>
    <dbReference type="NCBI Taxonomy" id="1335061"/>
    <lineage>
        <taxon>Bacteria</taxon>
        <taxon>Pseudomonadati</taxon>
        <taxon>Pseudomonadota</taxon>
        <taxon>Alphaproteobacteria</taxon>
        <taxon>Hyphomicrobiales</taxon>
        <taxon>Rhizobiaceae</taxon>
        <taxon>Rhizobium/Agrobacterium group</taxon>
        <taxon>Pseudorhizobium</taxon>
    </lineage>
</organism>
<dbReference type="AlphaFoldDB" id="A0A7X0DEY7"/>
<dbReference type="Pfam" id="PF03713">
    <property type="entry name" value="DUF305"/>
    <property type="match status" value="1"/>
</dbReference>
<dbReference type="Proteomes" id="UP000535501">
    <property type="component" value="Unassembled WGS sequence"/>
</dbReference>
<feature type="signal peptide" evidence="1">
    <location>
        <begin position="1"/>
        <end position="27"/>
    </location>
</feature>
<reference evidence="3 4" key="1">
    <citation type="submission" date="2020-08" db="EMBL/GenBank/DDBJ databases">
        <title>Genomic Encyclopedia of Type Strains, Phase IV (KMG-IV): sequencing the most valuable type-strain genomes for metagenomic binning, comparative biology and taxonomic classification.</title>
        <authorList>
            <person name="Goeker M."/>
        </authorList>
    </citation>
    <scope>NUCLEOTIDE SEQUENCE [LARGE SCALE GENOMIC DNA]</scope>
    <source>
        <strain evidence="3 4">DSM 102134</strain>
    </source>
</reference>
<proteinExistence type="predicted"/>
<evidence type="ECO:0000256" key="1">
    <source>
        <dbReference type="SAM" id="SignalP"/>
    </source>
</evidence>
<evidence type="ECO:0000313" key="4">
    <source>
        <dbReference type="Proteomes" id="UP000535501"/>
    </source>
</evidence>
<dbReference type="Gene3D" id="1.20.1260.10">
    <property type="match status" value="1"/>
</dbReference>
<sequence>MNTYVKHAAAALAVSAAILASVNPAAADATFPDKCKGDMPMSGMPMGGEMPMGSQQMPMGGQGSNSGQGPMANLTDYQQASMEAMMSMNQQMMQGMMKDDPDVSFICGLIAHHLGAIDMAKVELEHGDNEEAKATAQKVIDDQTKEVERLTEWVGKEVKE</sequence>
<gene>
    <name evidence="3" type="ORF">HNQ75_004391</name>
</gene>
<dbReference type="InterPro" id="IPR012347">
    <property type="entry name" value="Ferritin-like"/>
</dbReference>
<keyword evidence="1" id="KW-0732">Signal</keyword>
<evidence type="ECO:0000313" key="3">
    <source>
        <dbReference type="EMBL" id="MBB6182402.1"/>
    </source>
</evidence>
<feature type="chain" id="PRO_5031491415" evidence="1">
    <location>
        <begin position="28"/>
        <end position="160"/>
    </location>
</feature>
<accession>A0A7X0DEY7</accession>
<feature type="domain" description="DUF305" evidence="2">
    <location>
        <begin position="68"/>
        <end position="153"/>
    </location>
</feature>
<name>A0A7X0DEY7_9HYPH</name>
<protein>
    <submittedName>
        <fullName evidence="3">Soluble cytochrome b562</fullName>
    </submittedName>
</protein>
<evidence type="ECO:0000259" key="2">
    <source>
        <dbReference type="Pfam" id="PF03713"/>
    </source>
</evidence>
<dbReference type="InterPro" id="IPR005183">
    <property type="entry name" value="DUF305_CopM-like"/>
</dbReference>
<keyword evidence="4" id="KW-1185">Reference proteome</keyword>
<dbReference type="EMBL" id="JACHEJ010000030">
    <property type="protein sequence ID" value="MBB6182402.1"/>
    <property type="molecule type" value="Genomic_DNA"/>
</dbReference>